<gene>
    <name evidence="7" type="primary">asnS</name>
    <name evidence="9" type="ORF">SAMN05660841_00615</name>
</gene>
<evidence type="ECO:0000256" key="2">
    <source>
        <dbReference type="ARBA" id="ARBA00022598"/>
    </source>
</evidence>
<dbReference type="PANTHER" id="PTHR22594:SF34">
    <property type="entry name" value="ASPARAGINE--TRNA LIGASE, MITOCHONDRIAL-RELATED"/>
    <property type="match status" value="1"/>
</dbReference>
<dbReference type="OrthoDB" id="9802326at2"/>
<organism evidence="9 10">
    <name type="scientific">Sphingobacterium nematocida</name>
    <dbReference type="NCBI Taxonomy" id="1513896"/>
    <lineage>
        <taxon>Bacteria</taxon>
        <taxon>Pseudomonadati</taxon>
        <taxon>Bacteroidota</taxon>
        <taxon>Sphingobacteriia</taxon>
        <taxon>Sphingobacteriales</taxon>
        <taxon>Sphingobacteriaceae</taxon>
        <taxon>Sphingobacterium</taxon>
    </lineage>
</organism>
<evidence type="ECO:0000256" key="6">
    <source>
        <dbReference type="ARBA" id="ARBA00023146"/>
    </source>
</evidence>
<feature type="domain" description="Aminoacyl-transfer RNA synthetases class-II family profile" evidence="8">
    <location>
        <begin position="131"/>
        <end position="471"/>
    </location>
</feature>
<keyword evidence="2 7" id="KW-0436">Ligase</keyword>
<keyword evidence="7" id="KW-0963">Cytoplasm</keyword>
<comment type="catalytic activity">
    <reaction evidence="7">
        <text>tRNA(Asn) + L-asparagine + ATP = L-asparaginyl-tRNA(Asn) + AMP + diphosphate + H(+)</text>
        <dbReference type="Rhea" id="RHEA:11180"/>
        <dbReference type="Rhea" id="RHEA-COMP:9659"/>
        <dbReference type="Rhea" id="RHEA-COMP:9674"/>
        <dbReference type="ChEBI" id="CHEBI:15378"/>
        <dbReference type="ChEBI" id="CHEBI:30616"/>
        <dbReference type="ChEBI" id="CHEBI:33019"/>
        <dbReference type="ChEBI" id="CHEBI:58048"/>
        <dbReference type="ChEBI" id="CHEBI:78442"/>
        <dbReference type="ChEBI" id="CHEBI:78515"/>
        <dbReference type="ChEBI" id="CHEBI:456215"/>
        <dbReference type="EC" id="6.1.1.22"/>
    </reaction>
</comment>
<dbReference type="CDD" id="cd00776">
    <property type="entry name" value="AsxRS_core"/>
    <property type="match status" value="1"/>
</dbReference>
<dbReference type="AlphaFoldDB" id="A0A1T5BEN5"/>
<dbReference type="Pfam" id="PF00152">
    <property type="entry name" value="tRNA-synt_2"/>
    <property type="match status" value="1"/>
</dbReference>
<protein>
    <recommendedName>
        <fullName evidence="7">Asparagine--tRNA ligase</fullName>
        <ecNumber evidence="7">6.1.1.22</ecNumber>
    </recommendedName>
    <alternativeName>
        <fullName evidence="7">Asparaginyl-tRNA synthetase</fullName>
        <shortName evidence="7">AsnRS</shortName>
    </alternativeName>
</protein>
<dbReference type="SUPFAM" id="SSF55681">
    <property type="entry name" value="Class II aaRS and biotin synthetases"/>
    <property type="match status" value="1"/>
</dbReference>
<comment type="subunit">
    <text evidence="7">Homodimer.</text>
</comment>
<accession>A0A1T5BEN5</accession>
<dbReference type="GO" id="GO:0006421">
    <property type="term" value="P:asparaginyl-tRNA aminoacylation"/>
    <property type="evidence" value="ECO:0007669"/>
    <property type="project" value="UniProtKB-UniRule"/>
</dbReference>
<evidence type="ECO:0000256" key="5">
    <source>
        <dbReference type="ARBA" id="ARBA00022917"/>
    </source>
</evidence>
<comment type="similarity">
    <text evidence="1 7">Belongs to the class-II aminoacyl-tRNA synthetase family.</text>
</comment>
<keyword evidence="10" id="KW-1185">Reference proteome</keyword>
<evidence type="ECO:0000256" key="4">
    <source>
        <dbReference type="ARBA" id="ARBA00022840"/>
    </source>
</evidence>
<dbReference type="GO" id="GO:0005737">
    <property type="term" value="C:cytoplasm"/>
    <property type="evidence" value="ECO:0007669"/>
    <property type="project" value="UniProtKB-SubCell"/>
</dbReference>
<dbReference type="InterPro" id="IPR002312">
    <property type="entry name" value="Asp/Asn-tRNA-synth_IIb"/>
</dbReference>
<keyword evidence="6 7" id="KW-0030">Aminoacyl-tRNA synthetase</keyword>
<dbReference type="GO" id="GO:0003676">
    <property type="term" value="F:nucleic acid binding"/>
    <property type="evidence" value="ECO:0007669"/>
    <property type="project" value="InterPro"/>
</dbReference>
<dbReference type="PANTHER" id="PTHR22594">
    <property type="entry name" value="ASPARTYL/LYSYL-TRNA SYNTHETASE"/>
    <property type="match status" value="1"/>
</dbReference>
<dbReference type="PROSITE" id="PS50862">
    <property type="entry name" value="AA_TRNA_LIGASE_II"/>
    <property type="match status" value="1"/>
</dbReference>
<reference evidence="10" key="1">
    <citation type="submission" date="2017-02" db="EMBL/GenBank/DDBJ databases">
        <authorList>
            <person name="Varghese N."/>
            <person name="Submissions S."/>
        </authorList>
    </citation>
    <scope>NUCLEOTIDE SEQUENCE [LARGE SCALE GENOMIC DNA]</scope>
    <source>
        <strain evidence="10">DSM 24091</strain>
    </source>
</reference>
<evidence type="ECO:0000256" key="7">
    <source>
        <dbReference type="HAMAP-Rule" id="MF_00534"/>
    </source>
</evidence>
<dbReference type="InterPro" id="IPR006195">
    <property type="entry name" value="aa-tRNA-synth_II"/>
</dbReference>
<dbReference type="GO" id="GO:0005524">
    <property type="term" value="F:ATP binding"/>
    <property type="evidence" value="ECO:0007669"/>
    <property type="project" value="UniProtKB-UniRule"/>
</dbReference>
<keyword evidence="4 7" id="KW-0067">ATP-binding</keyword>
<dbReference type="CDD" id="cd04318">
    <property type="entry name" value="EcAsnRS_like_N"/>
    <property type="match status" value="1"/>
</dbReference>
<keyword evidence="5 7" id="KW-0648">Protein biosynthesis</keyword>
<comment type="subcellular location">
    <subcellularLocation>
        <location evidence="7">Cytoplasm</location>
    </subcellularLocation>
</comment>
<dbReference type="EMBL" id="FUZF01000002">
    <property type="protein sequence ID" value="SKB45605.1"/>
    <property type="molecule type" value="Genomic_DNA"/>
</dbReference>
<sequence length="481" mass="55230">MEHTRIKELLQSEDFGKEVIVKGWVRTFRNNQFIAINDGSSINNIQAVVDFENTADEILKKITTGAAVRVKGNLIESQGKGQRVEVKATEVSVIGESDPEKYPLQPKKHSLEFLREIAHLRVRTGTFNAIFKVRNALSFAVHKFFQERDFVYFHSPIITGSDAEGAGEMFRVTTLDPINPSLTEDGKVDFKEDFFGKATNLTVSGQLEGELAALAFGNIYTFGPTFRAENSNTTRHLAEFWMIEPEMAFYELEDNMDLAEDLLKYVIKHALEQCPDEIEFLKNRLLEEEKSKPQAERSELNLVEKLNFVLENDFERLTYTEAVEILQRSKPNQKKQFKYLIEGWGADLQSEHERYLVEKHFKKPVILTDYPREIKSFYMKQNQPDAEGRHTVRAMDILFPGIGEMVGGSQREENLEKLLTRMSEVGIEAEEMDWFLDTRRFGSVPHSGFGVGFERLVLFTTGMTNIRDVIPFPRTPKNAEF</sequence>
<dbReference type="PRINTS" id="PR01042">
    <property type="entry name" value="TRNASYNTHASP"/>
</dbReference>
<dbReference type="InterPro" id="IPR004365">
    <property type="entry name" value="NA-bd_OB_tRNA"/>
</dbReference>
<dbReference type="InterPro" id="IPR012340">
    <property type="entry name" value="NA-bd_OB-fold"/>
</dbReference>
<dbReference type="Gene3D" id="3.30.930.10">
    <property type="entry name" value="Bira Bifunctional Protein, Domain 2"/>
    <property type="match status" value="1"/>
</dbReference>
<dbReference type="Pfam" id="PF01336">
    <property type="entry name" value="tRNA_anti-codon"/>
    <property type="match status" value="1"/>
</dbReference>
<dbReference type="EC" id="6.1.1.22" evidence="7"/>
<dbReference type="RefSeq" id="WP_079641101.1">
    <property type="nucleotide sequence ID" value="NZ_FUZF01000002.1"/>
</dbReference>
<dbReference type="GO" id="GO:0004816">
    <property type="term" value="F:asparagine-tRNA ligase activity"/>
    <property type="evidence" value="ECO:0007669"/>
    <property type="project" value="UniProtKB-UniRule"/>
</dbReference>
<dbReference type="FunFam" id="3.30.930.10:FF:000016">
    <property type="entry name" value="Asparagine--tRNA ligase"/>
    <property type="match status" value="1"/>
</dbReference>
<evidence type="ECO:0000313" key="9">
    <source>
        <dbReference type="EMBL" id="SKB45605.1"/>
    </source>
</evidence>
<evidence type="ECO:0000256" key="1">
    <source>
        <dbReference type="ARBA" id="ARBA00008226"/>
    </source>
</evidence>
<name>A0A1T5BEN5_9SPHI</name>
<proteinExistence type="inferred from homology"/>
<dbReference type="HAMAP" id="MF_00534">
    <property type="entry name" value="Asn_tRNA_synth"/>
    <property type="match status" value="1"/>
</dbReference>
<dbReference type="STRING" id="1513896.SAMN05660841_00615"/>
<dbReference type="InterPro" id="IPR004364">
    <property type="entry name" value="Aa-tRNA-synt_II"/>
</dbReference>
<evidence type="ECO:0000256" key="3">
    <source>
        <dbReference type="ARBA" id="ARBA00022741"/>
    </source>
</evidence>
<dbReference type="NCBIfam" id="TIGR00457">
    <property type="entry name" value="asnS"/>
    <property type="match status" value="1"/>
</dbReference>
<dbReference type="InterPro" id="IPR004522">
    <property type="entry name" value="Asn-tRNA-ligase"/>
</dbReference>
<dbReference type="Proteomes" id="UP000190150">
    <property type="component" value="Unassembled WGS sequence"/>
</dbReference>
<dbReference type="InterPro" id="IPR045864">
    <property type="entry name" value="aa-tRNA-synth_II/BPL/LPL"/>
</dbReference>
<dbReference type="Gene3D" id="2.40.50.140">
    <property type="entry name" value="Nucleic acid-binding proteins"/>
    <property type="match status" value="1"/>
</dbReference>
<evidence type="ECO:0000313" key="10">
    <source>
        <dbReference type="Proteomes" id="UP000190150"/>
    </source>
</evidence>
<dbReference type="NCBIfam" id="NF003037">
    <property type="entry name" value="PRK03932.1"/>
    <property type="match status" value="1"/>
</dbReference>
<dbReference type="SUPFAM" id="SSF50249">
    <property type="entry name" value="Nucleic acid-binding proteins"/>
    <property type="match status" value="1"/>
</dbReference>
<keyword evidence="3 7" id="KW-0547">Nucleotide-binding</keyword>
<evidence type="ECO:0000259" key="8">
    <source>
        <dbReference type="PROSITE" id="PS50862"/>
    </source>
</evidence>